<keyword evidence="1" id="KW-1133">Transmembrane helix</keyword>
<reference evidence="2 3" key="1">
    <citation type="submission" date="2014-04" db="EMBL/GenBank/DDBJ databases">
        <authorList>
            <consortium name="DOE Joint Genome Institute"/>
            <person name="Kuo A."/>
            <person name="Kohler A."/>
            <person name="Nagy L.G."/>
            <person name="Floudas D."/>
            <person name="Copeland A."/>
            <person name="Barry K.W."/>
            <person name="Cichocki N."/>
            <person name="Veneault-Fourrey C."/>
            <person name="LaButti K."/>
            <person name="Lindquist E.A."/>
            <person name="Lipzen A."/>
            <person name="Lundell T."/>
            <person name="Morin E."/>
            <person name="Murat C."/>
            <person name="Sun H."/>
            <person name="Tunlid A."/>
            <person name="Henrissat B."/>
            <person name="Grigoriev I.V."/>
            <person name="Hibbett D.S."/>
            <person name="Martin F."/>
            <person name="Nordberg H.P."/>
            <person name="Cantor M.N."/>
            <person name="Hua S.X."/>
        </authorList>
    </citation>
    <scope>NUCLEOTIDE SEQUENCE [LARGE SCALE GENOMIC DNA]</scope>
    <source>
        <strain evidence="2 3">LaAM-08-1</strain>
    </source>
</reference>
<accession>A0A0C9X700</accession>
<feature type="non-terminal residue" evidence="2">
    <location>
        <position position="60"/>
    </location>
</feature>
<reference evidence="3" key="2">
    <citation type="submission" date="2015-01" db="EMBL/GenBank/DDBJ databases">
        <title>Evolutionary Origins and Diversification of the Mycorrhizal Mutualists.</title>
        <authorList>
            <consortium name="DOE Joint Genome Institute"/>
            <consortium name="Mycorrhizal Genomics Consortium"/>
            <person name="Kohler A."/>
            <person name="Kuo A."/>
            <person name="Nagy L.G."/>
            <person name="Floudas D."/>
            <person name="Copeland A."/>
            <person name="Barry K.W."/>
            <person name="Cichocki N."/>
            <person name="Veneault-Fourrey C."/>
            <person name="LaButti K."/>
            <person name="Lindquist E.A."/>
            <person name="Lipzen A."/>
            <person name="Lundell T."/>
            <person name="Morin E."/>
            <person name="Murat C."/>
            <person name="Riley R."/>
            <person name="Ohm R."/>
            <person name="Sun H."/>
            <person name="Tunlid A."/>
            <person name="Henrissat B."/>
            <person name="Grigoriev I.V."/>
            <person name="Hibbett D.S."/>
            <person name="Martin F."/>
        </authorList>
    </citation>
    <scope>NUCLEOTIDE SEQUENCE [LARGE SCALE GENOMIC DNA]</scope>
    <source>
        <strain evidence="3">LaAM-08-1</strain>
    </source>
</reference>
<feature type="transmembrane region" description="Helical" evidence="1">
    <location>
        <begin position="41"/>
        <end position="59"/>
    </location>
</feature>
<evidence type="ECO:0000313" key="2">
    <source>
        <dbReference type="EMBL" id="KIJ92197.1"/>
    </source>
</evidence>
<sequence>MHSSEDTCSGHYFTASELALFLMFTLLVKLTVACLVSVGELAWFLMFTLLVTLTVACLVS</sequence>
<dbReference type="EMBL" id="KN838927">
    <property type="protein sequence ID" value="KIJ92197.1"/>
    <property type="molecule type" value="Genomic_DNA"/>
</dbReference>
<keyword evidence="3" id="KW-1185">Reference proteome</keyword>
<organism evidence="2 3">
    <name type="scientific">Laccaria amethystina LaAM-08-1</name>
    <dbReference type="NCBI Taxonomy" id="1095629"/>
    <lineage>
        <taxon>Eukaryota</taxon>
        <taxon>Fungi</taxon>
        <taxon>Dikarya</taxon>
        <taxon>Basidiomycota</taxon>
        <taxon>Agaricomycotina</taxon>
        <taxon>Agaricomycetes</taxon>
        <taxon>Agaricomycetidae</taxon>
        <taxon>Agaricales</taxon>
        <taxon>Agaricineae</taxon>
        <taxon>Hydnangiaceae</taxon>
        <taxon>Laccaria</taxon>
    </lineage>
</organism>
<feature type="transmembrane region" description="Helical" evidence="1">
    <location>
        <begin position="12"/>
        <end position="35"/>
    </location>
</feature>
<gene>
    <name evidence="2" type="ORF">K443DRAFT_650331</name>
</gene>
<evidence type="ECO:0000256" key="1">
    <source>
        <dbReference type="SAM" id="Phobius"/>
    </source>
</evidence>
<protein>
    <submittedName>
        <fullName evidence="2">Uncharacterized protein</fullName>
    </submittedName>
</protein>
<dbReference type="Proteomes" id="UP000054477">
    <property type="component" value="Unassembled WGS sequence"/>
</dbReference>
<name>A0A0C9X700_9AGAR</name>
<dbReference type="HOGENOM" id="CLU_2948102_0_0_1"/>
<keyword evidence="1" id="KW-0812">Transmembrane</keyword>
<proteinExistence type="predicted"/>
<dbReference type="AlphaFoldDB" id="A0A0C9X700"/>
<evidence type="ECO:0000313" key="3">
    <source>
        <dbReference type="Proteomes" id="UP000054477"/>
    </source>
</evidence>
<keyword evidence="1" id="KW-0472">Membrane</keyword>